<dbReference type="Proteomes" id="UP000530514">
    <property type="component" value="Unassembled WGS sequence"/>
</dbReference>
<reference evidence="1 2" key="1">
    <citation type="submission" date="2020-07" db="EMBL/GenBank/DDBJ databases">
        <authorList>
            <person name="Feng H."/>
        </authorList>
    </citation>
    <scope>NUCLEOTIDE SEQUENCE [LARGE SCALE GENOMIC DNA]</scope>
    <source>
        <strain evidence="2">s-11</strain>
    </source>
</reference>
<evidence type="ECO:0000313" key="2">
    <source>
        <dbReference type="Proteomes" id="UP000530514"/>
    </source>
</evidence>
<dbReference type="OrthoDB" id="428540at2"/>
<dbReference type="AlphaFoldDB" id="A0A7W2AIJ1"/>
<protein>
    <submittedName>
        <fullName evidence="1">Uncharacterized protein</fullName>
    </submittedName>
</protein>
<keyword evidence="2" id="KW-1185">Reference proteome</keyword>
<accession>A0A7W2AIJ1</accession>
<organism evidence="1 2">
    <name type="scientific">Thermoactinomyces daqus</name>
    <dbReference type="NCBI Taxonomy" id="1329516"/>
    <lineage>
        <taxon>Bacteria</taxon>
        <taxon>Bacillati</taxon>
        <taxon>Bacillota</taxon>
        <taxon>Bacilli</taxon>
        <taxon>Bacillales</taxon>
        <taxon>Thermoactinomycetaceae</taxon>
        <taxon>Thermoactinomyces</taxon>
    </lineage>
</organism>
<name>A0A7W2AIJ1_9BACL</name>
<sequence length="106" mass="12741">MEKDFLQKFLEEQLKNPEFKKVWEEGKEEFQQLKKQVEKKIEEQRPTVEQVAWVFQKLNEHLQEGGTFRYLIYDRMGFDEGDYWLLYSAGGMNISNAIFDSLIPDK</sequence>
<comment type="caution">
    <text evidence="1">The sequence shown here is derived from an EMBL/GenBank/DDBJ whole genome shotgun (WGS) entry which is preliminary data.</text>
</comment>
<gene>
    <name evidence="1" type="ORF">H1164_08485</name>
</gene>
<dbReference type="RefSeq" id="WP_033101903.1">
    <property type="nucleotide sequence ID" value="NZ_JACEIP010000010.1"/>
</dbReference>
<dbReference type="EMBL" id="JACEIP010000010">
    <property type="protein sequence ID" value="MBA4542938.1"/>
    <property type="molecule type" value="Genomic_DNA"/>
</dbReference>
<proteinExistence type="predicted"/>
<evidence type="ECO:0000313" key="1">
    <source>
        <dbReference type="EMBL" id="MBA4542938.1"/>
    </source>
</evidence>